<reference evidence="1 2" key="1">
    <citation type="submission" date="2023-07" db="EMBL/GenBank/DDBJ databases">
        <title>Genomic Encyclopedia of Type Strains, Phase IV (KMG-IV): sequencing the most valuable type-strain genomes for metagenomic binning, comparative biology and taxonomic classification.</title>
        <authorList>
            <person name="Goeker M."/>
        </authorList>
    </citation>
    <scope>NUCLEOTIDE SEQUENCE [LARGE SCALE GENOMIC DNA]</scope>
    <source>
        <strain evidence="1 2">DSM 12751</strain>
    </source>
</reference>
<accession>A0ABT9W6I7</accession>
<gene>
    <name evidence="1" type="ORF">J2S11_004427</name>
</gene>
<evidence type="ECO:0000313" key="1">
    <source>
        <dbReference type="EMBL" id="MDQ0168465.1"/>
    </source>
</evidence>
<keyword evidence="2" id="KW-1185">Reference proteome</keyword>
<dbReference type="RefSeq" id="WP_307398213.1">
    <property type="nucleotide sequence ID" value="NZ_BAAADK010000040.1"/>
</dbReference>
<protein>
    <submittedName>
        <fullName evidence="1">Uncharacterized protein</fullName>
    </submittedName>
</protein>
<organism evidence="1 2">
    <name type="scientific">Caldalkalibacillus horti</name>
    <dbReference type="NCBI Taxonomy" id="77523"/>
    <lineage>
        <taxon>Bacteria</taxon>
        <taxon>Bacillati</taxon>
        <taxon>Bacillota</taxon>
        <taxon>Bacilli</taxon>
        <taxon>Bacillales</taxon>
        <taxon>Bacillaceae</taxon>
        <taxon>Caldalkalibacillus</taxon>
    </lineage>
</organism>
<sequence length="148" mass="16830">MEKVRLAQNIMLMLEAVRAKGLTNEEILRDVEHKEAAYFEPFGRGIPDWATFIEFARGNSEKFKQALEKGYQVGFLTFGGLKTLLSIKFDLTGEKDYELGSDHVQQVPLTSEQLDALKSILSNNWSIAVQEQNQETEKSLVKIHLTQL</sequence>
<comment type="caution">
    <text evidence="1">The sequence shown here is derived from an EMBL/GenBank/DDBJ whole genome shotgun (WGS) entry which is preliminary data.</text>
</comment>
<dbReference type="EMBL" id="JAUSTY010000033">
    <property type="protein sequence ID" value="MDQ0168465.1"/>
    <property type="molecule type" value="Genomic_DNA"/>
</dbReference>
<name>A0ABT9W6I7_9BACI</name>
<evidence type="ECO:0000313" key="2">
    <source>
        <dbReference type="Proteomes" id="UP001235840"/>
    </source>
</evidence>
<dbReference type="Proteomes" id="UP001235840">
    <property type="component" value="Unassembled WGS sequence"/>
</dbReference>
<proteinExistence type="predicted"/>